<accession>A0A1H4MBY3</accession>
<keyword evidence="1" id="KW-0175">Coiled coil</keyword>
<dbReference type="RefSeq" id="WP_143038265.1">
    <property type="nucleotide sequence ID" value="NZ_FNTJ01000001.1"/>
</dbReference>
<keyword evidence="3" id="KW-1185">Reference proteome</keyword>
<evidence type="ECO:0000313" key="2">
    <source>
        <dbReference type="EMBL" id="SEB80610.1"/>
    </source>
</evidence>
<reference evidence="3" key="1">
    <citation type="submission" date="2016-10" db="EMBL/GenBank/DDBJ databases">
        <authorList>
            <person name="Varghese N."/>
            <person name="Submissions S."/>
        </authorList>
    </citation>
    <scope>NUCLEOTIDE SEQUENCE [LARGE SCALE GENOMIC DNA]</scope>
    <source>
        <strain evidence="3">DSM 9751</strain>
    </source>
</reference>
<evidence type="ECO:0000256" key="1">
    <source>
        <dbReference type="SAM" id="Coils"/>
    </source>
</evidence>
<name>A0A1H4MBY3_9PSED</name>
<feature type="coiled-coil region" evidence="1">
    <location>
        <begin position="17"/>
        <end position="86"/>
    </location>
</feature>
<dbReference type="EMBL" id="FNTJ01000001">
    <property type="protein sequence ID" value="SEB80610.1"/>
    <property type="molecule type" value="Genomic_DNA"/>
</dbReference>
<gene>
    <name evidence="2" type="ORF">SAMN05216178_2325</name>
</gene>
<proteinExistence type="predicted"/>
<protein>
    <submittedName>
        <fullName evidence="2">Uncharacterized protein</fullName>
    </submittedName>
</protein>
<evidence type="ECO:0000313" key="3">
    <source>
        <dbReference type="Proteomes" id="UP000198982"/>
    </source>
</evidence>
<sequence length="123" mass="14585">MHTEDDTADWLGIPTPLETCRQHILLLENEIAELTRQLRESRHNVFKLVEMHDQALKERDSQARLLTAAEERLARLEIEARDLNSTIYSLRMIEAQRNHLLREKLERDEKEFAEKNHLSRSES</sequence>
<dbReference type="Proteomes" id="UP000198982">
    <property type="component" value="Unassembled WGS sequence"/>
</dbReference>
<dbReference type="AlphaFoldDB" id="A0A1H4MBY3"/>
<organism evidence="2 3">
    <name type="scientific">Pseudomonas saponiphila</name>
    <dbReference type="NCBI Taxonomy" id="556534"/>
    <lineage>
        <taxon>Bacteria</taxon>
        <taxon>Pseudomonadati</taxon>
        <taxon>Pseudomonadota</taxon>
        <taxon>Gammaproteobacteria</taxon>
        <taxon>Pseudomonadales</taxon>
        <taxon>Pseudomonadaceae</taxon>
        <taxon>Pseudomonas</taxon>
    </lineage>
</organism>